<evidence type="ECO:0000313" key="4">
    <source>
        <dbReference type="Proteomes" id="UP000319576"/>
    </source>
</evidence>
<dbReference type="OrthoDB" id="224640at2"/>
<dbReference type="Pfam" id="PF07587">
    <property type="entry name" value="PSD1"/>
    <property type="match status" value="1"/>
</dbReference>
<gene>
    <name evidence="3" type="ORF">ETAA1_09060</name>
</gene>
<dbReference type="KEGG" id="uli:ETAA1_09060"/>
<dbReference type="Proteomes" id="UP000319576">
    <property type="component" value="Chromosome"/>
</dbReference>
<evidence type="ECO:0000256" key="1">
    <source>
        <dbReference type="SAM" id="SignalP"/>
    </source>
</evidence>
<dbReference type="Gene3D" id="2.60.40.1080">
    <property type="match status" value="1"/>
</dbReference>
<feature type="chain" id="PRO_5021823943" description="BIG2 domain-containing protein" evidence="1">
    <location>
        <begin position="22"/>
        <end position="855"/>
    </location>
</feature>
<name>A0A517XNB9_9BACT</name>
<dbReference type="InterPro" id="IPR003343">
    <property type="entry name" value="Big_2"/>
</dbReference>
<keyword evidence="4" id="KW-1185">Reference proteome</keyword>
<dbReference type="AlphaFoldDB" id="A0A517XNB9"/>
<protein>
    <recommendedName>
        <fullName evidence="2">BIG2 domain-containing protein</fullName>
    </recommendedName>
</protein>
<keyword evidence="1" id="KW-0732">Signal</keyword>
<evidence type="ECO:0000259" key="2">
    <source>
        <dbReference type="SMART" id="SM00635"/>
    </source>
</evidence>
<dbReference type="RefSeq" id="WP_145234679.1">
    <property type="nucleotide sequence ID" value="NZ_CP036273.1"/>
</dbReference>
<dbReference type="InterPro" id="IPR011444">
    <property type="entry name" value="DUF1549"/>
</dbReference>
<dbReference type="Pfam" id="PF07583">
    <property type="entry name" value="PSCyt2"/>
    <property type="match status" value="1"/>
</dbReference>
<dbReference type="PANTHER" id="PTHR35889">
    <property type="entry name" value="CYCLOINULO-OLIGOSACCHARIDE FRUCTANOTRANSFERASE-RELATED"/>
    <property type="match status" value="1"/>
</dbReference>
<dbReference type="Pfam" id="PF02368">
    <property type="entry name" value="Big_2"/>
    <property type="match status" value="1"/>
</dbReference>
<evidence type="ECO:0000313" key="3">
    <source>
        <dbReference type="EMBL" id="QDU19005.1"/>
    </source>
</evidence>
<dbReference type="PANTHER" id="PTHR35889:SF3">
    <property type="entry name" value="F-BOX DOMAIN-CONTAINING PROTEIN"/>
    <property type="match status" value="1"/>
</dbReference>
<reference evidence="3 4" key="1">
    <citation type="submission" date="2019-02" db="EMBL/GenBank/DDBJ databases">
        <title>Deep-cultivation of Planctomycetes and their phenomic and genomic characterization uncovers novel biology.</title>
        <authorList>
            <person name="Wiegand S."/>
            <person name="Jogler M."/>
            <person name="Boedeker C."/>
            <person name="Pinto D."/>
            <person name="Vollmers J."/>
            <person name="Rivas-Marin E."/>
            <person name="Kohn T."/>
            <person name="Peeters S.H."/>
            <person name="Heuer A."/>
            <person name="Rast P."/>
            <person name="Oberbeckmann S."/>
            <person name="Bunk B."/>
            <person name="Jeske O."/>
            <person name="Meyerdierks A."/>
            <person name="Storesund J.E."/>
            <person name="Kallscheuer N."/>
            <person name="Luecker S."/>
            <person name="Lage O.M."/>
            <person name="Pohl T."/>
            <person name="Merkel B.J."/>
            <person name="Hornburger P."/>
            <person name="Mueller R.-W."/>
            <person name="Bruemmer F."/>
            <person name="Labrenz M."/>
            <person name="Spormann A.M."/>
            <person name="Op den Camp H."/>
            <person name="Overmann J."/>
            <person name="Amann R."/>
            <person name="Jetten M.S.M."/>
            <person name="Mascher T."/>
            <person name="Medema M.H."/>
            <person name="Devos D.P."/>
            <person name="Kaster A.-K."/>
            <person name="Ovreas L."/>
            <person name="Rohde M."/>
            <person name="Galperin M.Y."/>
            <person name="Jogler C."/>
        </authorList>
    </citation>
    <scope>NUCLEOTIDE SEQUENCE [LARGE SCALE GENOMIC DNA]</scope>
    <source>
        <strain evidence="3 4">ETA_A1</strain>
    </source>
</reference>
<feature type="signal peptide" evidence="1">
    <location>
        <begin position="1"/>
        <end position="21"/>
    </location>
</feature>
<sequence length="855" mass="94218" precursor="true">MTRLAALALLALLLVPAAARADDAPSYDRHVAALFSRLGCNGGACHGAVRGQNGFKLSLFGADPAGDRERLLREFGGRRVNFADPAASLLLRKATGEAEHGGGVRLRPGGAEYEVLRRWIAAGAPADAPSRVTALRVTPVEHVAKPGDDYALKVQATFAHGRTEDVTAFCSFESQDRAAATVDAAGRVTAKTAGEAALVVRYRAEPTLARVLIPRPAVGAFPDVTANNFVDAHVLARLRQLNLPPADLADDATFLRRAHLDVTGELPTPDEVRAFLADTAADKRVKKIDELLRRPGHAALWTLRFCDLLKAADFGVYADALTLEADAPRFQAWVRARLEENTPYDVFVERILTATSRDGRTAAEYAAEVEALFEGYRPGRPDLDLYRNRRTLDLYWQRRGADGVGGAMQVAHSFLGLRLECAQCHRHPHDVWQQDDLLQFANFFTRVRKVGFQGDNEKRFPDAAEQQKRYDAEGKRLEAVVKQRKEGDGKRLDELAKAAKADLDKLGKRPAAELANHKAVMAMADDFRRETQQLEKKSKLMPEVARRVMHAEIRLLPTAKAASVTSPLGTREAAGLRLPGAAEVLELPPDVDPRAAVVAWMRRPDNPYFARAIVNRVWAHYFGRGLIDPPDNLSAFNPATHPALLKELRDGFIANKYDLRWLHRTILLSRTYQQSSTPRPEASTDRANYAAFPLRRLPAEVFLDALSTATGVAEKMDMQYHHWPADVKAVEVPFAPRNPFVVFVLEQYGRPTRNAAVQCDCERDGGASVLQVLTLANHPQVWLKIRDPNGRVAKLSKAAGADKVEELFLAALGRLPSAAERAACAEYVRTAPTPEAGLHGVLWGLLNTREFVLQH</sequence>
<dbReference type="EMBL" id="CP036273">
    <property type="protein sequence ID" value="QDU19005.1"/>
    <property type="molecule type" value="Genomic_DNA"/>
</dbReference>
<dbReference type="InterPro" id="IPR022655">
    <property type="entry name" value="DUF1553"/>
</dbReference>
<proteinExistence type="predicted"/>
<feature type="domain" description="BIG2" evidence="2">
    <location>
        <begin position="131"/>
        <end position="212"/>
    </location>
</feature>
<dbReference type="SMART" id="SM00635">
    <property type="entry name" value="BID_2"/>
    <property type="match status" value="1"/>
</dbReference>
<accession>A0A517XNB9</accession>
<organism evidence="3 4">
    <name type="scientific">Urbifossiella limnaea</name>
    <dbReference type="NCBI Taxonomy" id="2528023"/>
    <lineage>
        <taxon>Bacteria</taxon>
        <taxon>Pseudomonadati</taxon>
        <taxon>Planctomycetota</taxon>
        <taxon>Planctomycetia</taxon>
        <taxon>Gemmatales</taxon>
        <taxon>Gemmataceae</taxon>
        <taxon>Urbifossiella</taxon>
    </lineage>
</organism>